<reference evidence="4" key="1">
    <citation type="submission" date="2023-07" db="EMBL/GenBank/DDBJ databases">
        <title>Functional and genomic diversity of the sorghum phyllosphere microbiome.</title>
        <authorList>
            <person name="Shade A."/>
        </authorList>
    </citation>
    <scope>NUCLEOTIDE SEQUENCE [LARGE SCALE GENOMIC DNA]</scope>
    <source>
        <strain evidence="4">SORGH_AS_0422</strain>
    </source>
</reference>
<dbReference type="InterPro" id="IPR023997">
    <property type="entry name" value="TonB-dep_OMP_SusC/RagA_CS"/>
</dbReference>
<keyword evidence="1" id="KW-0472">Membrane</keyword>
<keyword evidence="1" id="KW-0998">Cell outer membrane</keyword>
<sequence>MNFNVSLNKGGKLLLFMKISTLIVAVICSAMLSVTAATVEGQVLNTKVSIDISEVKLDDAISKISNASGVKFTYNGTIVNSGIKVSAHAKGLALSTVLDELLKHTPFVYKAIDDEIIITTGKRIATYSAMQRILTGKVTDERGQPLPGASVKVKGSDRGAITDAKGNYQVQVNDESEVLVFTFIGYKTKEIVALGVKTLDVQLEPNPENELKEVAVVAFGTQRKVSIVGAQSSVKVSELKQPVANITNVLAGRLAGVVAVQRSGEPGATASDIWIRGISSFNTSGPLVLIDGVTRGDNVSGTSLLNNIDPEDIESFTVLKDASATAVYGVRGANGVILIQTKKGVAGKPAINFNYYEGISTFTRLPEMADGETYMNLVNEALTTRGRTPKYSNEYIQRTINKTDPLLYPDVDWFDAVFNKHSRNRHGNLNITGGVPSAKYFVSTGYYEETGLLKTDDLAQYNSTLKYSRYNFTSNLNLEITKSTKLDLGVQGFVSNRNAPAISSSDIFSQAMTIPPVEFPIMYPGNRIPGRSANGDQRNPYADLTRRGYANSFNNQIFSNIRLTQDLSVLTKGLTFSTMFSVDVTSGRNITRTKREPTYFPNADKPYNDDGTLNLERTYDGDGNYLKFSNNSFLGRKYYTESSLNYDRTFGSHRVGGLLLYNQEDRTNAIGSSDQGTNVANNQFINSIPYRLRGIAARATYSYKDRYFAEFNMGYNGSENFVPTRRYGFFPAFGIGWIPSQEKFFEPLKNIITYFKVRYTNGYAGEDLNGARRFAYIDILNDNASGYGFGNNGQTNFSGISIQDYAVDVTWSKSHKQDLGIELKTLNDKLSLTVDFFKEHRTGIFLRRGAVPSYVGLVQSPYGNLGVVDNKGVEASLQNDITIGNVGLNVRGSITYNKDKAIENDQPTPTYPWMDARGTNVLAQFGYIAEGLFKNQQEIDNSAVPGARENILPGDIKYRDLNNDGVINAYDVTRIGRGDIPAIVYGFGLNVSYKNFNLGGFFQGTAQAQRYISGKAIQPFSTDGGISNAYAIATDRWTPENPDQNAMYPRLAYGDAANANNTLTSSWWIKDASFIRLKTAEFGYTFPKTAFRKIGVKSARIYMMGYNLITISKFKLWDPEINTGNGTTYPNIKTLSLGINAQF</sequence>
<dbReference type="Gene3D" id="2.60.40.1120">
    <property type="entry name" value="Carboxypeptidase-like, regulatory domain"/>
    <property type="match status" value="1"/>
</dbReference>
<comment type="subcellular location">
    <subcellularLocation>
        <location evidence="1">Cell outer membrane</location>
        <topology evidence="1">Multi-pass membrane protein</topology>
    </subcellularLocation>
</comment>
<keyword evidence="1" id="KW-0813">Transport</keyword>
<evidence type="ECO:0000313" key="4">
    <source>
        <dbReference type="Proteomes" id="UP001258315"/>
    </source>
</evidence>
<name>A0ABU3H312_9SPHI</name>
<dbReference type="NCBIfam" id="TIGR04056">
    <property type="entry name" value="OMP_RagA_SusC"/>
    <property type="match status" value="1"/>
</dbReference>
<evidence type="ECO:0000256" key="1">
    <source>
        <dbReference type="PROSITE-ProRule" id="PRU01360"/>
    </source>
</evidence>
<dbReference type="InterPro" id="IPR012910">
    <property type="entry name" value="Plug_dom"/>
</dbReference>
<evidence type="ECO:0000259" key="2">
    <source>
        <dbReference type="Pfam" id="PF07715"/>
    </source>
</evidence>
<dbReference type="InterPro" id="IPR008969">
    <property type="entry name" value="CarboxyPept-like_regulatory"/>
</dbReference>
<organism evidence="3 4">
    <name type="scientific">Mucilaginibacter terrae</name>
    <dbReference type="NCBI Taxonomy" id="1955052"/>
    <lineage>
        <taxon>Bacteria</taxon>
        <taxon>Pseudomonadati</taxon>
        <taxon>Bacteroidota</taxon>
        <taxon>Sphingobacteriia</taxon>
        <taxon>Sphingobacteriales</taxon>
        <taxon>Sphingobacteriaceae</taxon>
        <taxon>Mucilaginibacter</taxon>
    </lineage>
</organism>
<dbReference type="RefSeq" id="WP_311953709.1">
    <property type="nucleotide sequence ID" value="NZ_JAVLVU010000001.1"/>
</dbReference>
<dbReference type="PROSITE" id="PS52016">
    <property type="entry name" value="TONB_DEPENDENT_REC_3"/>
    <property type="match status" value="1"/>
</dbReference>
<dbReference type="Pfam" id="PF13715">
    <property type="entry name" value="CarbopepD_reg_2"/>
    <property type="match status" value="1"/>
</dbReference>
<keyword evidence="1" id="KW-0812">Transmembrane</keyword>
<gene>
    <name evidence="3" type="ORF">QE417_004377</name>
</gene>
<comment type="caution">
    <text evidence="3">The sequence shown here is derived from an EMBL/GenBank/DDBJ whole genome shotgun (WGS) entry which is preliminary data.</text>
</comment>
<dbReference type="InterPro" id="IPR023996">
    <property type="entry name" value="TonB-dep_OMP_SusC/RagA"/>
</dbReference>
<comment type="similarity">
    <text evidence="1">Belongs to the TonB-dependent receptor family.</text>
</comment>
<accession>A0ABU3H312</accession>
<keyword evidence="4" id="KW-1185">Reference proteome</keyword>
<dbReference type="Gene3D" id="2.170.130.10">
    <property type="entry name" value="TonB-dependent receptor, plug domain"/>
    <property type="match status" value="1"/>
</dbReference>
<dbReference type="InterPro" id="IPR039426">
    <property type="entry name" value="TonB-dep_rcpt-like"/>
</dbReference>
<keyword evidence="1" id="KW-1134">Transmembrane beta strand</keyword>
<dbReference type="EMBL" id="JAVLVU010000001">
    <property type="protein sequence ID" value="MDT3405305.1"/>
    <property type="molecule type" value="Genomic_DNA"/>
</dbReference>
<dbReference type="NCBIfam" id="TIGR04057">
    <property type="entry name" value="SusC_RagA_signa"/>
    <property type="match status" value="1"/>
</dbReference>
<dbReference type="SUPFAM" id="SSF56935">
    <property type="entry name" value="Porins"/>
    <property type="match status" value="1"/>
</dbReference>
<evidence type="ECO:0000313" key="3">
    <source>
        <dbReference type="EMBL" id="MDT3405305.1"/>
    </source>
</evidence>
<dbReference type="InterPro" id="IPR037066">
    <property type="entry name" value="Plug_dom_sf"/>
</dbReference>
<proteinExistence type="inferred from homology"/>
<dbReference type="Pfam" id="PF07715">
    <property type="entry name" value="Plug"/>
    <property type="match status" value="1"/>
</dbReference>
<dbReference type="SUPFAM" id="SSF49464">
    <property type="entry name" value="Carboxypeptidase regulatory domain-like"/>
    <property type="match status" value="1"/>
</dbReference>
<feature type="domain" description="TonB-dependent receptor plug" evidence="2">
    <location>
        <begin position="228"/>
        <end position="336"/>
    </location>
</feature>
<protein>
    <submittedName>
        <fullName evidence="3">TonB-linked SusC/RagA family outer membrane protein</fullName>
    </submittedName>
</protein>
<dbReference type="Proteomes" id="UP001258315">
    <property type="component" value="Unassembled WGS sequence"/>
</dbReference>